<organism evidence="2 3">
    <name type="scientific">Rathayibacter caricis DSM 15933</name>
    <dbReference type="NCBI Taxonomy" id="1328867"/>
    <lineage>
        <taxon>Bacteria</taxon>
        <taxon>Bacillati</taxon>
        <taxon>Actinomycetota</taxon>
        <taxon>Actinomycetes</taxon>
        <taxon>Micrococcales</taxon>
        <taxon>Microbacteriaceae</taxon>
        <taxon>Rathayibacter</taxon>
    </lineage>
</organism>
<dbReference type="Pfam" id="PF06013">
    <property type="entry name" value="WXG100"/>
    <property type="match status" value="1"/>
</dbReference>
<comment type="caution">
    <text evidence="2">The sequence shown here is derived from an EMBL/GenBank/DDBJ whole genome shotgun (WGS) entry which is preliminary data.</text>
</comment>
<name>A0A2T4UUH2_9MICO</name>
<dbReference type="NCBIfam" id="TIGR03930">
    <property type="entry name" value="WXG100_ESAT6"/>
    <property type="match status" value="1"/>
</dbReference>
<evidence type="ECO:0000313" key="3">
    <source>
        <dbReference type="Proteomes" id="UP000241085"/>
    </source>
</evidence>
<comment type="similarity">
    <text evidence="1">Belongs to the WXG100 family.</text>
</comment>
<evidence type="ECO:0000256" key="1">
    <source>
        <dbReference type="RuleBase" id="RU362001"/>
    </source>
</evidence>
<dbReference type="RefSeq" id="WP_056866601.1">
    <property type="nucleotide sequence ID" value="NZ_PZPL01000001.1"/>
</dbReference>
<reference evidence="2 3" key="1">
    <citation type="submission" date="2018-03" db="EMBL/GenBank/DDBJ databases">
        <title>Bacteriophage NCPPB3778 and a type I-E CRISPR drive the evolution of the US Biological Select Agent, Rathayibacter toxicus.</title>
        <authorList>
            <person name="Davis E.W.II."/>
            <person name="Tabima J.F."/>
            <person name="Weisberg A.J."/>
            <person name="Dantas Lopes L."/>
            <person name="Wiseman M.S."/>
            <person name="Wiseman M.S."/>
            <person name="Pupko T."/>
            <person name="Belcher M.S."/>
            <person name="Sechler A.J."/>
            <person name="Tancos M.A."/>
            <person name="Schroeder B.K."/>
            <person name="Murray T.D."/>
            <person name="Luster D.G."/>
            <person name="Schneider W.L."/>
            <person name="Rogers E."/>
            <person name="Andreote F.D."/>
            <person name="Grunwald N.J."/>
            <person name="Putnam M.L."/>
            <person name="Chang J.H."/>
        </authorList>
    </citation>
    <scope>NUCLEOTIDE SEQUENCE [LARGE SCALE GENOMIC DNA]</scope>
    <source>
        <strain evidence="2 3">DSM 15933</strain>
    </source>
</reference>
<dbReference type="EMBL" id="PZPL01000001">
    <property type="protein sequence ID" value="PTL73184.1"/>
    <property type="molecule type" value="Genomic_DNA"/>
</dbReference>
<sequence length="96" mass="10258">MTRYQTDIDAMTTMTGTAHGYMDRIQTEVSGLLAQLTGLEAVWQGQASNAFQGVVGVWRSTQAQVDEGLATITLALGTAAQQYADTEQANARLFGS</sequence>
<protein>
    <recommendedName>
        <fullName evidence="1">ESAT-6-like protein</fullName>
    </recommendedName>
</protein>
<gene>
    <name evidence="2" type="ORF">C1I63_10205</name>
</gene>
<dbReference type="Gene3D" id="1.10.287.1060">
    <property type="entry name" value="ESAT-6-like"/>
    <property type="match status" value="1"/>
</dbReference>
<evidence type="ECO:0000313" key="2">
    <source>
        <dbReference type="EMBL" id="PTL73184.1"/>
    </source>
</evidence>
<proteinExistence type="inferred from homology"/>
<dbReference type="InterPro" id="IPR036689">
    <property type="entry name" value="ESAT-6-like_sf"/>
</dbReference>
<dbReference type="AlphaFoldDB" id="A0A2T4UUH2"/>
<keyword evidence="3" id="KW-1185">Reference proteome</keyword>
<dbReference type="Proteomes" id="UP000241085">
    <property type="component" value="Unassembled WGS sequence"/>
</dbReference>
<accession>A0A2T4UUH2</accession>
<dbReference type="SUPFAM" id="SSF140453">
    <property type="entry name" value="EsxAB dimer-like"/>
    <property type="match status" value="1"/>
</dbReference>
<dbReference type="InterPro" id="IPR010310">
    <property type="entry name" value="T7SS_ESAT-6-like"/>
</dbReference>